<comment type="caution">
    <text evidence="7">The sequence shown here is derived from an EMBL/GenBank/DDBJ whole genome shotgun (WGS) entry which is preliminary data.</text>
</comment>
<dbReference type="SUPFAM" id="SSF46689">
    <property type="entry name" value="Homeodomain-like"/>
    <property type="match status" value="1"/>
</dbReference>
<dbReference type="RefSeq" id="WP_200175044.1">
    <property type="nucleotide sequence ID" value="NZ_BAABKQ010000001.1"/>
</dbReference>
<dbReference type="Proteomes" id="UP001500839">
    <property type="component" value="Unassembled WGS sequence"/>
</dbReference>
<dbReference type="PROSITE" id="PS50977">
    <property type="entry name" value="HTH_TETR_2"/>
    <property type="match status" value="1"/>
</dbReference>
<sequence>MTDDGAPERPAGRPRDASIDARVLEATRDLLAEAGWEALSIRAVATRVGVGRASISRRWSTKAELVLHAVLGAEPDLGPFEGTDLAGWVGWVVRGSHELFHRPDVRAAVPGLLTALRENDRLRAALWQGFGGPAAALYAQRQTAQRQTGSGPTGHADADLDARAVLAMAAGAALFTSTIAVEDDSPELLARITELLTAAVGWSGQGPSTRASVPNTETTSPSRS</sequence>
<evidence type="ECO:0000256" key="1">
    <source>
        <dbReference type="ARBA" id="ARBA00023015"/>
    </source>
</evidence>
<dbReference type="InterPro" id="IPR050109">
    <property type="entry name" value="HTH-type_TetR-like_transc_reg"/>
</dbReference>
<evidence type="ECO:0000256" key="3">
    <source>
        <dbReference type="ARBA" id="ARBA00023163"/>
    </source>
</evidence>
<accession>A0ABP9C8Z0</accession>
<evidence type="ECO:0000313" key="8">
    <source>
        <dbReference type="Proteomes" id="UP001500839"/>
    </source>
</evidence>
<dbReference type="PRINTS" id="PR00455">
    <property type="entry name" value="HTHTETR"/>
</dbReference>
<feature type="domain" description="HTH tetR-type" evidence="6">
    <location>
        <begin position="17"/>
        <end position="77"/>
    </location>
</feature>
<feature type="compositionally biased region" description="Polar residues" evidence="5">
    <location>
        <begin position="205"/>
        <end position="224"/>
    </location>
</feature>
<protein>
    <recommendedName>
        <fullName evidence="6">HTH tetR-type domain-containing protein</fullName>
    </recommendedName>
</protein>
<dbReference type="Gene3D" id="1.10.357.10">
    <property type="entry name" value="Tetracycline Repressor, domain 2"/>
    <property type="match status" value="1"/>
</dbReference>
<keyword evidence="3" id="KW-0804">Transcription</keyword>
<feature type="region of interest" description="Disordered" evidence="5">
    <location>
        <begin position="203"/>
        <end position="224"/>
    </location>
</feature>
<evidence type="ECO:0000256" key="5">
    <source>
        <dbReference type="SAM" id="MobiDB-lite"/>
    </source>
</evidence>
<keyword evidence="8" id="KW-1185">Reference proteome</keyword>
<dbReference type="PANTHER" id="PTHR30055">
    <property type="entry name" value="HTH-TYPE TRANSCRIPTIONAL REGULATOR RUTR"/>
    <property type="match status" value="1"/>
</dbReference>
<dbReference type="InterPro" id="IPR001647">
    <property type="entry name" value="HTH_TetR"/>
</dbReference>
<dbReference type="EMBL" id="BAABKQ010000001">
    <property type="protein sequence ID" value="GAA4804676.1"/>
    <property type="molecule type" value="Genomic_DNA"/>
</dbReference>
<keyword evidence="1" id="KW-0805">Transcription regulation</keyword>
<reference evidence="8" key="1">
    <citation type="journal article" date="2019" name="Int. J. Syst. Evol. Microbiol.">
        <title>The Global Catalogue of Microorganisms (GCM) 10K type strain sequencing project: providing services to taxonomists for standard genome sequencing and annotation.</title>
        <authorList>
            <consortium name="The Broad Institute Genomics Platform"/>
            <consortium name="The Broad Institute Genome Sequencing Center for Infectious Disease"/>
            <person name="Wu L."/>
            <person name="Ma J."/>
        </authorList>
    </citation>
    <scope>NUCLEOTIDE SEQUENCE [LARGE SCALE GENOMIC DNA]</scope>
    <source>
        <strain evidence="8">JCM 18542</strain>
    </source>
</reference>
<evidence type="ECO:0000256" key="4">
    <source>
        <dbReference type="PROSITE-ProRule" id="PRU00335"/>
    </source>
</evidence>
<organism evidence="7 8">
    <name type="scientific">Tomitella cavernea</name>
    <dbReference type="NCBI Taxonomy" id="1387982"/>
    <lineage>
        <taxon>Bacteria</taxon>
        <taxon>Bacillati</taxon>
        <taxon>Actinomycetota</taxon>
        <taxon>Actinomycetes</taxon>
        <taxon>Mycobacteriales</taxon>
        <taxon>Tomitella</taxon>
    </lineage>
</organism>
<dbReference type="InterPro" id="IPR009057">
    <property type="entry name" value="Homeodomain-like_sf"/>
</dbReference>
<feature type="DNA-binding region" description="H-T-H motif" evidence="4">
    <location>
        <begin position="40"/>
        <end position="59"/>
    </location>
</feature>
<dbReference type="PANTHER" id="PTHR30055:SF234">
    <property type="entry name" value="HTH-TYPE TRANSCRIPTIONAL REGULATOR BETI"/>
    <property type="match status" value="1"/>
</dbReference>
<name>A0ABP9C8Z0_9ACTN</name>
<evidence type="ECO:0000256" key="2">
    <source>
        <dbReference type="ARBA" id="ARBA00023125"/>
    </source>
</evidence>
<evidence type="ECO:0000259" key="6">
    <source>
        <dbReference type="PROSITE" id="PS50977"/>
    </source>
</evidence>
<proteinExistence type="predicted"/>
<dbReference type="Pfam" id="PF00440">
    <property type="entry name" value="TetR_N"/>
    <property type="match status" value="1"/>
</dbReference>
<gene>
    <name evidence="7" type="ORF">GCM10023353_04080</name>
</gene>
<keyword evidence="2 4" id="KW-0238">DNA-binding</keyword>
<evidence type="ECO:0000313" key="7">
    <source>
        <dbReference type="EMBL" id="GAA4804676.1"/>
    </source>
</evidence>